<comment type="caution">
    <text evidence="5">The sequence shown here is derived from an EMBL/GenBank/DDBJ whole genome shotgun (WGS) entry which is preliminary data.</text>
</comment>
<keyword evidence="3" id="KW-0732">Signal</keyword>
<evidence type="ECO:0000313" key="6">
    <source>
        <dbReference type="Proteomes" id="UP000324629"/>
    </source>
</evidence>
<dbReference type="AlphaFoldDB" id="A0A5J4N7T8"/>
<dbReference type="EMBL" id="QNGE01008041">
    <property type="protein sequence ID" value="KAA3670858.1"/>
    <property type="molecule type" value="Genomic_DNA"/>
</dbReference>
<dbReference type="InterPro" id="IPR004947">
    <property type="entry name" value="DNase_II"/>
</dbReference>
<keyword evidence="2" id="KW-0378">Hydrolase</keyword>
<feature type="chain" id="PRO_5036145793" evidence="3">
    <location>
        <begin position="19"/>
        <end position="261"/>
    </location>
</feature>
<accession>A0A5J4N7T8</accession>
<keyword evidence="6" id="KW-1185">Reference proteome</keyword>
<dbReference type="EMBL" id="QNGE01006101">
    <property type="protein sequence ID" value="KAA3671615.1"/>
    <property type="molecule type" value="Genomic_DNA"/>
</dbReference>
<dbReference type="Proteomes" id="UP000324629">
    <property type="component" value="Unassembled WGS sequence"/>
</dbReference>
<comment type="similarity">
    <text evidence="1">Belongs to the DNase II family.</text>
</comment>
<dbReference type="GO" id="GO:0004531">
    <property type="term" value="F:deoxyribonuclease II activity"/>
    <property type="evidence" value="ECO:0007669"/>
    <property type="project" value="InterPro"/>
</dbReference>
<dbReference type="GO" id="GO:0006309">
    <property type="term" value="P:apoptotic DNA fragmentation"/>
    <property type="evidence" value="ECO:0007669"/>
    <property type="project" value="TreeGrafter"/>
</dbReference>
<evidence type="ECO:0000313" key="4">
    <source>
        <dbReference type="EMBL" id="KAA3670858.1"/>
    </source>
</evidence>
<feature type="signal peptide" evidence="3">
    <location>
        <begin position="1"/>
        <end position="18"/>
    </location>
</feature>
<gene>
    <name evidence="4" type="ORF">DEA37_0002080</name>
    <name evidence="5" type="ORF">DEA37_0013501</name>
</gene>
<dbReference type="Pfam" id="PF03265">
    <property type="entry name" value="DNase_II"/>
    <property type="match status" value="1"/>
</dbReference>
<sequence>MFLFGALLLIVRVTETGAVSCLDDDGNPVEWFIGYKFPGGYEYVVLIPGSTSWNKSANKVHQDGMMKNTFEAMYHLNDTPNSFYGMYNDEKPGELLFASHYWWGHMKGALSFELGKGGFWLIHSIPKLSELTGTYKYPSTGRIYGQHFFCVSLPDTCLPQIVTQLVIARPLFQDSYLAPKLAALYPNLSLILNNSLVRSTPHSIVNLSSLHGSLKMKHFSKSHAYGSGKSFSADCLFCVLLEFSLVTACLIRWNLKSVFLY</sequence>
<evidence type="ECO:0000256" key="3">
    <source>
        <dbReference type="SAM" id="SignalP"/>
    </source>
</evidence>
<dbReference type="PANTHER" id="PTHR10858">
    <property type="entry name" value="DEOXYRIBONUCLEASE II"/>
    <property type="match status" value="1"/>
</dbReference>
<protein>
    <submittedName>
        <fullName evidence="5">Deoxyribonuclease II</fullName>
    </submittedName>
</protein>
<dbReference type="CDD" id="cd09120">
    <property type="entry name" value="PLDc_DNaseII_1"/>
    <property type="match status" value="1"/>
</dbReference>
<evidence type="ECO:0000256" key="2">
    <source>
        <dbReference type="ARBA" id="ARBA00022801"/>
    </source>
</evidence>
<proteinExistence type="inferred from homology"/>
<name>A0A5J4N7T8_9TREM</name>
<evidence type="ECO:0000313" key="5">
    <source>
        <dbReference type="EMBL" id="KAA3671615.1"/>
    </source>
</evidence>
<evidence type="ECO:0000256" key="1">
    <source>
        <dbReference type="ARBA" id="ARBA00007527"/>
    </source>
</evidence>
<organism evidence="5 6">
    <name type="scientific">Paragonimus westermani</name>
    <dbReference type="NCBI Taxonomy" id="34504"/>
    <lineage>
        <taxon>Eukaryota</taxon>
        <taxon>Metazoa</taxon>
        <taxon>Spiralia</taxon>
        <taxon>Lophotrochozoa</taxon>
        <taxon>Platyhelminthes</taxon>
        <taxon>Trematoda</taxon>
        <taxon>Digenea</taxon>
        <taxon>Plagiorchiida</taxon>
        <taxon>Troglotremata</taxon>
        <taxon>Troglotrematidae</taxon>
        <taxon>Paragonimus</taxon>
    </lineage>
</organism>
<dbReference type="PANTHER" id="PTHR10858:SF23">
    <property type="entry name" value="DEOXYRIBONUCLEASE II"/>
    <property type="match status" value="1"/>
</dbReference>
<reference evidence="5 6" key="1">
    <citation type="journal article" date="2019" name="Gigascience">
        <title>Whole-genome sequence of the oriental lung fluke Paragonimus westermani.</title>
        <authorList>
            <person name="Oey H."/>
            <person name="Zakrzewski M."/>
            <person name="Narain K."/>
            <person name="Devi K.R."/>
            <person name="Agatsuma T."/>
            <person name="Nawaratna S."/>
            <person name="Gobert G.N."/>
            <person name="Jones M.K."/>
            <person name="Ragan M.A."/>
            <person name="McManus D.P."/>
            <person name="Krause L."/>
        </authorList>
    </citation>
    <scope>NUCLEOTIDE SEQUENCE [LARGE SCALE GENOMIC DNA]</scope>
    <source>
        <strain evidence="5 6">IND2009</strain>
    </source>
</reference>